<keyword evidence="1" id="KW-0812">Transmembrane</keyword>
<proteinExistence type="predicted"/>
<dbReference type="AlphaFoldDB" id="A0A7W5ZJ46"/>
<dbReference type="EMBL" id="JACIBY010000003">
    <property type="protein sequence ID" value="MBB3838070.1"/>
    <property type="molecule type" value="Genomic_DNA"/>
</dbReference>
<comment type="caution">
    <text evidence="2">The sequence shown here is derived from an EMBL/GenBank/DDBJ whole genome shotgun (WGS) entry which is preliminary data.</text>
</comment>
<feature type="transmembrane region" description="Helical" evidence="1">
    <location>
        <begin position="113"/>
        <end position="134"/>
    </location>
</feature>
<keyword evidence="1" id="KW-0472">Membrane</keyword>
<keyword evidence="1" id="KW-1133">Transmembrane helix</keyword>
<accession>A0A7W5ZJ46</accession>
<name>A0A7W5ZJ46_9BACT</name>
<dbReference type="RefSeq" id="WP_183973124.1">
    <property type="nucleotide sequence ID" value="NZ_JACIBY010000003.1"/>
</dbReference>
<reference evidence="2 3" key="1">
    <citation type="submission" date="2020-08" db="EMBL/GenBank/DDBJ databases">
        <title>Genomic Encyclopedia of Type Strains, Phase IV (KMG-IV): sequencing the most valuable type-strain genomes for metagenomic binning, comparative biology and taxonomic classification.</title>
        <authorList>
            <person name="Goeker M."/>
        </authorList>
    </citation>
    <scope>NUCLEOTIDE SEQUENCE [LARGE SCALE GENOMIC DNA]</scope>
    <source>
        <strain evidence="2 3">DSM 17976</strain>
    </source>
</reference>
<keyword evidence="3" id="KW-1185">Reference proteome</keyword>
<dbReference type="Proteomes" id="UP000541352">
    <property type="component" value="Unassembled WGS sequence"/>
</dbReference>
<gene>
    <name evidence="2" type="ORF">FHS57_002067</name>
</gene>
<evidence type="ECO:0000256" key="1">
    <source>
        <dbReference type="SAM" id="Phobius"/>
    </source>
</evidence>
<sequence>MLLNCKKISTITLGHWYVKVPVPFKFYTDIKTFDSSLFPNPCIFIPTMCSFKALIAATMKPTRFYLSIFFGFGIGVFIYSTLFGEFYPVFESFFDSKIPSLPLFENIVNTTDWLNALIKPTAIASFATVFQWIADKTKARRQEKK</sequence>
<feature type="transmembrane region" description="Helical" evidence="1">
    <location>
        <begin position="64"/>
        <end position="83"/>
    </location>
</feature>
<organism evidence="2 3">
    <name type="scientific">Runella defluvii</name>
    <dbReference type="NCBI Taxonomy" id="370973"/>
    <lineage>
        <taxon>Bacteria</taxon>
        <taxon>Pseudomonadati</taxon>
        <taxon>Bacteroidota</taxon>
        <taxon>Cytophagia</taxon>
        <taxon>Cytophagales</taxon>
        <taxon>Spirosomataceae</taxon>
        <taxon>Runella</taxon>
    </lineage>
</organism>
<protein>
    <submittedName>
        <fullName evidence="2">Uncharacterized protein</fullName>
    </submittedName>
</protein>
<evidence type="ECO:0000313" key="2">
    <source>
        <dbReference type="EMBL" id="MBB3838070.1"/>
    </source>
</evidence>
<evidence type="ECO:0000313" key="3">
    <source>
        <dbReference type="Proteomes" id="UP000541352"/>
    </source>
</evidence>